<accession>A0ABM7IS44</accession>
<feature type="region of interest" description="Disordered" evidence="1">
    <location>
        <begin position="317"/>
        <end position="403"/>
    </location>
</feature>
<feature type="region of interest" description="Disordered" evidence="1">
    <location>
        <begin position="429"/>
        <end position="567"/>
    </location>
</feature>
<dbReference type="Proteomes" id="UP000466683">
    <property type="component" value="Chromosome"/>
</dbReference>
<feature type="domain" description="ESX-1 secretion-associated protein EspA/EspE-like" evidence="2">
    <location>
        <begin position="157"/>
        <end position="239"/>
    </location>
</feature>
<proteinExistence type="predicted"/>
<keyword evidence="4" id="KW-1185">Reference proteome</keyword>
<dbReference type="EMBL" id="AP022579">
    <property type="protein sequence ID" value="BBX89615.1"/>
    <property type="molecule type" value="Genomic_DNA"/>
</dbReference>
<dbReference type="Pfam" id="PF18879">
    <property type="entry name" value="EspA_EspE"/>
    <property type="match status" value="1"/>
</dbReference>
<reference evidence="3 4" key="1">
    <citation type="journal article" date="2019" name="Emerg. Microbes Infect.">
        <title>Comprehensive subspecies identification of 175 nontuberculous mycobacteria species based on 7547 genomic profiles.</title>
        <authorList>
            <person name="Matsumoto Y."/>
            <person name="Kinjo T."/>
            <person name="Motooka D."/>
            <person name="Nabeya D."/>
            <person name="Jung N."/>
            <person name="Uechi K."/>
            <person name="Horii T."/>
            <person name="Iida T."/>
            <person name="Fujita J."/>
            <person name="Nakamura S."/>
        </authorList>
    </citation>
    <scope>NUCLEOTIDE SEQUENCE [LARGE SCALE GENOMIC DNA]</scope>
    <source>
        <strain evidence="3 4">JCM 15653</strain>
    </source>
</reference>
<feature type="compositionally biased region" description="Low complexity" evidence="1">
    <location>
        <begin position="340"/>
        <end position="352"/>
    </location>
</feature>
<name>A0ABM7IS44_9MYCO</name>
<feature type="compositionally biased region" description="Low complexity" evidence="1">
    <location>
        <begin position="553"/>
        <end position="567"/>
    </location>
</feature>
<evidence type="ECO:0000313" key="3">
    <source>
        <dbReference type="EMBL" id="BBX89615.1"/>
    </source>
</evidence>
<sequence length="598" mass="58901">MTVQQICAANPGAHRNPGAKWRARDGAGHRRRHIARRVRSPCVAIWAPPGKRSLNCNKRWSESLPGPSIKPGRSAEIGALTGPDALVISVPAKGIRGMGLLGDIAAFGKGVIENNLKLAERAANFFASQIGPRLIRAARSPIMVAGQQTIESMKRSTGVGDPESGQRFGDGAEQMGAVGQVLASAFPDDSWNSGGASAYAGRNTEQVGRVQTMLGLDNMVAGVLSAEAGQIAAARDSLDGHSDWLGAMSLLTTSAGIIPGFGTAAQMSAEVAMVAKAISDSSGDLKTLHGHIDQNAAVLRTAAAQYATLAGAAAPNGAEFAPPAGEDPDAAPAPADPEADVPGGSPSSADAPSGGGASGGGAPSGGGGGGAPTSAPTSASAPSMPSTVPASATPPNSAAASEAAGALGGILGSLVSPLGGILGGVLQAAGQAATQAAQAGTQAAQLGSQAAGQVGGAGTDAAQLDKVSDSADADGRADGDRDDRDKDDQDDDKAGRDEADEKDDKDGEGREDEPDEGRAGGPPAADSAGEPADPPDAGGDDEAAKTLPPDLEAVAAGRGVAGPAPVHVGADFEQGQLHMAAAATLDRGVPGSAAVIDR</sequence>
<protein>
    <recommendedName>
        <fullName evidence="2">ESX-1 secretion-associated protein EspA/EspE-like domain-containing protein</fullName>
    </recommendedName>
</protein>
<feature type="compositionally biased region" description="Basic and acidic residues" evidence="1">
    <location>
        <begin position="466"/>
        <end position="508"/>
    </location>
</feature>
<feature type="region of interest" description="Disordered" evidence="1">
    <location>
        <begin position="9"/>
        <end position="28"/>
    </location>
</feature>
<organism evidence="3 4">
    <name type="scientific">Mycolicibacterium boenickei</name>
    <dbReference type="NCBI Taxonomy" id="146017"/>
    <lineage>
        <taxon>Bacteria</taxon>
        <taxon>Bacillati</taxon>
        <taxon>Actinomycetota</taxon>
        <taxon>Actinomycetes</taxon>
        <taxon>Mycobacteriales</taxon>
        <taxon>Mycobacteriaceae</taxon>
        <taxon>Mycolicibacterium</taxon>
    </lineage>
</organism>
<evidence type="ECO:0000256" key="1">
    <source>
        <dbReference type="SAM" id="MobiDB-lite"/>
    </source>
</evidence>
<feature type="compositionally biased region" description="Gly residues" evidence="1">
    <location>
        <begin position="353"/>
        <end position="371"/>
    </location>
</feature>
<feature type="compositionally biased region" description="Low complexity" evidence="1">
    <location>
        <begin position="429"/>
        <end position="452"/>
    </location>
</feature>
<evidence type="ECO:0000313" key="4">
    <source>
        <dbReference type="Proteomes" id="UP000466683"/>
    </source>
</evidence>
<feature type="compositionally biased region" description="Low complexity" evidence="1">
    <location>
        <begin position="372"/>
        <end position="403"/>
    </location>
</feature>
<gene>
    <name evidence="3" type="ORF">MBOE_12640</name>
</gene>
<evidence type="ECO:0000259" key="2">
    <source>
        <dbReference type="Pfam" id="PF18879"/>
    </source>
</evidence>
<feature type="compositionally biased region" description="Low complexity" evidence="1">
    <location>
        <begin position="521"/>
        <end position="537"/>
    </location>
</feature>
<dbReference type="InterPro" id="IPR043796">
    <property type="entry name" value="ESX-1_EspA/EspE-like"/>
</dbReference>